<dbReference type="GO" id="GO:0003676">
    <property type="term" value="F:nucleic acid binding"/>
    <property type="evidence" value="ECO:0007669"/>
    <property type="project" value="InterPro"/>
</dbReference>
<evidence type="ECO:0000256" key="4">
    <source>
        <dbReference type="ARBA" id="ARBA00022833"/>
    </source>
</evidence>
<reference evidence="9" key="3">
    <citation type="submission" date="2015-05" db="UniProtKB">
        <authorList>
            <consortium name="EnsemblMetazoa"/>
        </authorList>
    </citation>
    <scope>IDENTIFICATION</scope>
</reference>
<dbReference type="PANTHER" id="PTHR46242:SF1">
    <property type="entry name" value="ZINC FINGER CCHC DOMAIN-CONTAINING PROTEIN 9"/>
    <property type="match status" value="1"/>
</dbReference>
<dbReference type="FunFam" id="4.10.60.10:FF:000091">
    <property type="entry name" value="Zinc finger CCHC-type-containing 9"/>
    <property type="match status" value="1"/>
</dbReference>
<evidence type="ECO:0000256" key="5">
    <source>
        <dbReference type="PROSITE-ProRule" id="PRU00047"/>
    </source>
</evidence>
<keyword evidence="2" id="KW-0677">Repeat</keyword>
<dbReference type="GO" id="GO:0008270">
    <property type="term" value="F:zinc ion binding"/>
    <property type="evidence" value="ECO:0007669"/>
    <property type="project" value="UniProtKB-KW"/>
</dbReference>
<evidence type="ECO:0000259" key="7">
    <source>
        <dbReference type="PROSITE" id="PS50158"/>
    </source>
</evidence>
<reference evidence="8" key="1">
    <citation type="submission" date="2013-04" db="EMBL/GenBank/DDBJ databases">
        <title>An insight into the transcriptome of the digestive tract of the blood sucking bug, Rhodnius prolixus.</title>
        <authorList>
            <person name="Ribeiro J.M.C."/>
            <person name="Genta F.A."/>
            <person name="Sorgine M.H.F."/>
            <person name="Paiva-Silva G.O."/>
            <person name="Majerowicz D."/>
            <person name="Medeiros M."/>
            <person name="Koerich L."/>
            <person name="Terra W.R."/>
            <person name="Ferreira C."/>
            <person name="Pimentel A.C."/>
            <person name="Bisch P.M."/>
            <person name="Diniz M.M.P."/>
            <person name="Nascimento R."/>
            <person name="Salmon D."/>
            <person name="Silber A.M."/>
            <person name="Alves M."/>
            <person name="Oliveira M.F."/>
            <person name="Gondim K.C."/>
            <person name="Silva Neto M.A.C."/>
            <person name="Atella G.C."/>
            <person name="Araujo H."/>
            <person name="Dias F.S."/>
            <person name="Polycarpo C.R."/>
            <person name="Fampa P."/>
            <person name="Melo A.C."/>
            <person name="Tanaka A.S."/>
            <person name="Balczun C."/>
            <person name="Oliveira J.H.M."/>
            <person name="Goncalves R."/>
            <person name="Lazoski C."/>
            <person name="Pereira M.A."/>
            <person name="Rivera-Pomar R."/>
            <person name="Diambra L."/>
            <person name="Schaub G.A."/>
            <person name="Garcia E.S."/>
            <person name="Azambuja P."/>
            <person name="Braz G.R.C."/>
            <person name="Oliveira P.L."/>
        </authorList>
    </citation>
    <scope>NUCLEOTIDE SEQUENCE</scope>
</reference>
<reference evidence="10" key="2">
    <citation type="submission" date="2015-04" db="EMBL/GenBank/DDBJ databases">
        <authorList>
            <person name="Wilson R.K."/>
            <person name="Warren W."/>
            <person name="Dotson E."/>
            <person name="Oliveira P.L."/>
        </authorList>
    </citation>
    <scope>NUCLEOTIDE SEQUENCE</scope>
</reference>
<feature type="compositionally biased region" description="Basic residues" evidence="6">
    <location>
        <begin position="98"/>
        <end position="107"/>
    </location>
</feature>
<dbReference type="InParanoid" id="R4G475"/>
<evidence type="ECO:0000256" key="3">
    <source>
        <dbReference type="ARBA" id="ARBA00022771"/>
    </source>
</evidence>
<evidence type="ECO:0000313" key="10">
    <source>
        <dbReference type="Proteomes" id="UP000015103"/>
    </source>
</evidence>
<feature type="domain" description="CCHC-type" evidence="7">
    <location>
        <begin position="389"/>
        <end position="404"/>
    </location>
</feature>
<dbReference type="STRING" id="13249.R4G475"/>
<dbReference type="RefSeq" id="XP_073992474.1">
    <property type="nucleotide sequence ID" value="XM_074136373.1"/>
</dbReference>
<evidence type="ECO:0000256" key="6">
    <source>
        <dbReference type="SAM" id="MobiDB-lite"/>
    </source>
</evidence>
<dbReference type="EMBL" id="GAHY01001026">
    <property type="protein sequence ID" value="JAA76484.1"/>
    <property type="molecule type" value="mRNA"/>
</dbReference>
<dbReference type="InterPro" id="IPR036875">
    <property type="entry name" value="Znf_CCHC_sf"/>
</dbReference>
<evidence type="ECO:0000313" key="9">
    <source>
        <dbReference type="EnsemblMetazoa" id="RPRC012032-PA"/>
    </source>
</evidence>
<protein>
    <submittedName>
        <fullName evidence="8 9">Putative zinc finger protein</fullName>
    </submittedName>
</protein>
<dbReference type="Gene3D" id="4.10.60.10">
    <property type="entry name" value="Zinc finger, CCHC-type"/>
    <property type="match status" value="2"/>
</dbReference>
<dbReference type="SMART" id="SM00343">
    <property type="entry name" value="ZnF_C2HC"/>
    <property type="match status" value="4"/>
</dbReference>
<keyword evidence="3 5" id="KW-0863">Zinc-finger</keyword>
<dbReference type="Pfam" id="PF00098">
    <property type="entry name" value="zf-CCHC"/>
    <property type="match status" value="2"/>
</dbReference>
<dbReference type="RefSeq" id="XP_073992477.1">
    <property type="nucleotide sequence ID" value="XM_074136376.1"/>
</dbReference>
<dbReference type="GO" id="GO:0005730">
    <property type="term" value="C:nucleolus"/>
    <property type="evidence" value="ECO:0007669"/>
    <property type="project" value="TreeGrafter"/>
</dbReference>
<dbReference type="RefSeq" id="XP_073992473.1">
    <property type="nucleotide sequence ID" value="XM_074136372.1"/>
</dbReference>
<dbReference type="eggNOG" id="KOG4400">
    <property type="taxonomic scope" value="Eukaryota"/>
</dbReference>
<dbReference type="RefSeq" id="XP_073992476.1">
    <property type="nucleotide sequence ID" value="XM_074136375.1"/>
</dbReference>
<feature type="region of interest" description="Disordered" evidence="6">
    <location>
        <begin position="67"/>
        <end position="111"/>
    </location>
</feature>
<accession>R4G475</accession>
<feature type="compositionally biased region" description="Basic and acidic residues" evidence="6">
    <location>
        <begin position="82"/>
        <end position="97"/>
    </location>
</feature>
<sequence>MTRFARIHRKKSANIKAAPEEATSWAEFKAQMKNKKDTSQVEQQVLSVFPENDNYYSKNTYKSSWCDFEPEESTSSKTNSTRIEDNEMLDDKAEGPPRKSKKRKLQKRNNFSKDVNVEFKEEHFWAGNDSEVNPKSKSKKRIFLSESEENSAVICDDKEQLCLGTENSLIKNKKRRYQESFTTESSNCSNKRKYKISDDKKEKVKVVDSVDRVPARKKNRYGSEHNQGENSKKNKIGLGNEMSLQVDGRKVKMTKFDGFYILETDAERIRTLKQKMVDEGRSREEIEGIVRRHRRNAEKFVSRKKKKICFHCREGEHNLSQCPKLDGQNGPVGSSVCYKCGSTEHLLHQCKIPGNDLKFAKCFICNEVGHLSKQCPDNPRGLYPNGGGCRVCGDVTHLKRDCPELIKKKKYNTITLGTIGDSIESLEEDRKLRSNQSSVPTKRVNKIIKFE</sequence>
<evidence type="ECO:0000313" key="8">
    <source>
        <dbReference type="EMBL" id="JAA76484.1"/>
    </source>
</evidence>
<feature type="domain" description="CCHC-type" evidence="7">
    <location>
        <begin position="361"/>
        <end position="377"/>
    </location>
</feature>
<dbReference type="InterPro" id="IPR042246">
    <property type="entry name" value="ZCCHC9"/>
</dbReference>
<dbReference type="EMBL" id="ACPB03010141">
    <property type="status" value="NOT_ANNOTATED_CDS"/>
    <property type="molecule type" value="Genomic_DNA"/>
</dbReference>
<dbReference type="GeneID" id="141458419"/>
<feature type="region of interest" description="Disordered" evidence="6">
    <location>
        <begin position="1"/>
        <end position="21"/>
    </location>
</feature>
<organism evidence="8">
    <name type="scientific">Rhodnius prolixus</name>
    <name type="common">Triatomid bug</name>
    <dbReference type="NCBI Taxonomy" id="13249"/>
    <lineage>
        <taxon>Eukaryota</taxon>
        <taxon>Metazoa</taxon>
        <taxon>Ecdysozoa</taxon>
        <taxon>Arthropoda</taxon>
        <taxon>Hexapoda</taxon>
        <taxon>Insecta</taxon>
        <taxon>Pterygota</taxon>
        <taxon>Neoptera</taxon>
        <taxon>Paraneoptera</taxon>
        <taxon>Hemiptera</taxon>
        <taxon>Heteroptera</taxon>
        <taxon>Panheteroptera</taxon>
        <taxon>Cimicomorpha</taxon>
        <taxon>Reduviidae</taxon>
        <taxon>Triatominae</taxon>
        <taxon>Rhodnius</taxon>
    </lineage>
</organism>
<dbReference type="EnsemblMetazoa" id="RPRC012032-RA">
    <property type="protein sequence ID" value="RPRC012032-PA"/>
    <property type="gene ID" value="RPRC012032"/>
</dbReference>
<dbReference type="AlphaFoldDB" id="R4G475"/>
<dbReference type="SUPFAM" id="SSF57756">
    <property type="entry name" value="Retrovirus zinc finger-like domains"/>
    <property type="match status" value="2"/>
</dbReference>
<dbReference type="PROSITE" id="PS50158">
    <property type="entry name" value="ZF_CCHC"/>
    <property type="match status" value="2"/>
</dbReference>
<dbReference type="HOGENOM" id="CLU_044138_0_0_1"/>
<dbReference type="Proteomes" id="UP000015103">
    <property type="component" value="Unassembled WGS sequence"/>
</dbReference>
<dbReference type="InterPro" id="IPR001878">
    <property type="entry name" value="Znf_CCHC"/>
</dbReference>
<proteinExistence type="evidence at transcript level"/>
<evidence type="ECO:0000256" key="2">
    <source>
        <dbReference type="ARBA" id="ARBA00022737"/>
    </source>
</evidence>
<name>R4G475_RHOPR</name>
<evidence type="ECO:0000256" key="1">
    <source>
        <dbReference type="ARBA" id="ARBA00022723"/>
    </source>
</evidence>
<keyword evidence="10" id="KW-1185">Reference proteome</keyword>
<dbReference type="PANTHER" id="PTHR46242">
    <property type="entry name" value="ZINC FINGER CCHC DOMAIN-CONTAINING PROTEIN 9 ZCCHC9"/>
    <property type="match status" value="1"/>
</dbReference>
<feature type="compositionally biased region" description="Basic residues" evidence="6">
    <location>
        <begin position="1"/>
        <end position="13"/>
    </location>
</feature>
<keyword evidence="4" id="KW-0862">Zinc</keyword>
<dbReference type="VEuPathDB" id="VectorBase:RPRC012032"/>
<keyword evidence="1" id="KW-0479">Metal-binding</keyword>